<feature type="domain" description="Protein kinase" evidence="26">
    <location>
        <begin position="247"/>
        <end position="527"/>
    </location>
</feature>
<keyword evidence="15 21" id="KW-0460">Magnesium</keyword>
<feature type="compositionally biased region" description="Basic and acidic residues" evidence="25">
    <location>
        <begin position="108"/>
        <end position="119"/>
    </location>
</feature>
<evidence type="ECO:0000256" key="3">
    <source>
        <dbReference type="ARBA" id="ARBA00005843"/>
    </source>
</evidence>
<evidence type="ECO:0000256" key="22">
    <source>
        <dbReference type="PROSITE-ProRule" id="PRU10141"/>
    </source>
</evidence>
<dbReference type="GO" id="GO:0004713">
    <property type="term" value="F:protein tyrosine kinase activity"/>
    <property type="evidence" value="ECO:0007669"/>
    <property type="project" value="UniProtKB-KW"/>
</dbReference>
<dbReference type="SUPFAM" id="SSF56112">
    <property type="entry name" value="Protein kinase-like (PK-like)"/>
    <property type="match status" value="1"/>
</dbReference>
<evidence type="ECO:0000256" key="4">
    <source>
        <dbReference type="ARBA" id="ARBA00005984"/>
    </source>
</evidence>
<dbReference type="InterPro" id="IPR017441">
    <property type="entry name" value="Protein_kinase_ATP_BS"/>
</dbReference>
<dbReference type="InterPro" id="IPR018299">
    <property type="entry name" value="Alkaline_phosphatase_AS"/>
</dbReference>
<evidence type="ECO:0000256" key="14">
    <source>
        <dbReference type="ARBA" id="ARBA00022840"/>
    </source>
</evidence>
<comment type="catalytic activity">
    <reaction evidence="18">
        <text>L-threonyl-[protein] + ATP = O-phospho-L-threonyl-[protein] + ADP + H(+)</text>
        <dbReference type="Rhea" id="RHEA:46608"/>
        <dbReference type="Rhea" id="RHEA-COMP:11060"/>
        <dbReference type="Rhea" id="RHEA-COMP:11605"/>
        <dbReference type="ChEBI" id="CHEBI:15378"/>
        <dbReference type="ChEBI" id="CHEBI:30013"/>
        <dbReference type="ChEBI" id="CHEBI:30616"/>
        <dbReference type="ChEBI" id="CHEBI:61977"/>
        <dbReference type="ChEBI" id="CHEBI:456216"/>
        <dbReference type="EC" id="2.7.12.1"/>
    </reaction>
</comment>
<dbReference type="Pfam" id="PF00245">
    <property type="entry name" value="Alk_phosphatase"/>
    <property type="match status" value="2"/>
</dbReference>
<comment type="cofactor">
    <cofactor evidence="21">
        <name>Zn(2+)</name>
        <dbReference type="ChEBI" id="CHEBI:29105"/>
    </cofactor>
    <text evidence="21">Binds 2 Zn(2+) ions.</text>
</comment>
<dbReference type="GO" id="GO:0005524">
    <property type="term" value="F:ATP binding"/>
    <property type="evidence" value="ECO:0007669"/>
    <property type="project" value="UniProtKB-UniRule"/>
</dbReference>
<evidence type="ECO:0000256" key="21">
    <source>
        <dbReference type="PIRSR" id="PIRSR601952-2"/>
    </source>
</evidence>
<evidence type="ECO:0000256" key="23">
    <source>
        <dbReference type="RuleBase" id="RU003946"/>
    </source>
</evidence>
<accession>A0AAD1VSV7</accession>
<comment type="cofactor">
    <cofactor evidence="1">
        <name>Mn(2+)</name>
        <dbReference type="ChEBI" id="CHEBI:29035"/>
    </cofactor>
</comment>
<proteinExistence type="inferred from homology"/>
<dbReference type="Gene3D" id="1.10.510.10">
    <property type="entry name" value="Transferase(Phosphotransferase) domain 1"/>
    <property type="match status" value="1"/>
</dbReference>
<dbReference type="GO" id="GO:0005886">
    <property type="term" value="C:plasma membrane"/>
    <property type="evidence" value="ECO:0007669"/>
    <property type="project" value="UniProtKB-SubCell"/>
</dbReference>
<gene>
    <name evidence="27" type="ORF">PECUL_23A060998</name>
</gene>
<keyword evidence="5" id="KW-0723">Serine/threonine-protein kinase</keyword>
<dbReference type="GO" id="GO:0046872">
    <property type="term" value="F:metal ion binding"/>
    <property type="evidence" value="ECO:0007669"/>
    <property type="project" value="UniProtKB-KW"/>
</dbReference>
<evidence type="ECO:0000256" key="16">
    <source>
        <dbReference type="ARBA" id="ARBA00023137"/>
    </source>
</evidence>
<keyword evidence="11 27" id="KW-0418">Kinase</keyword>
<dbReference type="InterPro" id="IPR008266">
    <property type="entry name" value="Tyr_kinase_AS"/>
</dbReference>
<dbReference type="GO" id="GO:0098552">
    <property type="term" value="C:side of membrane"/>
    <property type="evidence" value="ECO:0007669"/>
    <property type="project" value="UniProtKB-KW"/>
</dbReference>
<reference evidence="27" key="1">
    <citation type="submission" date="2022-03" db="EMBL/GenBank/DDBJ databases">
        <authorList>
            <person name="Alioto T."/>
            <person name="Alioto T."/>
            <person name="Gomez Garrido J."/>
        </authorList>
    </citation>
    <scope>NUCLEOTIDE SEQUENCE</scope>
</reference>
<dbReference type="PANTHER" id="PTHR11596">
    <property type="entry name" value="ALKALINE PHOSPHATASE"/>
    <property type="match status" value="1"/>
</dbReference>
<dbReference type="PROSITE" id="PS50011">
    <property type="entry name" value="PROTEIN_KINASE_DOM"/>
    <property type="match status" value="1"/>
</dbReference>
<evidence type="ECO:0000256" key="10">
    <source>
        <dbReference type="ARBA" id="ARBA00022741"/>
    </source>
</evidence>
<evidence type="ECO:0000313" key="27">
    <source>
        <dbReference type="EMBL" id="CAH2248097.1"/>
    </source>
</evidence>
<organism evidence="27 28">
    <name type="scientific">Pelobates cultripes</name>
    <name type="common">Western spadefoot toad</name>
    <dbReference type="NCBI Taxonomy" id="61616"/>
    <lineage>
        <taxon>Eukaryota</taxon>
        <taxon>Metazoa</taxon>
        <taxon>Chordata</taxon>
        <taxon>Craniata</taxon>
        <taxon>Vertebrata</taxon>
        <taxon>Euteleostomi</taxon>
        <taxon>Amphibia</taxon>
        <taxon>Batrachia</taxon>
        <taxon>Anura</taxon>
        <taxon>Pelobatoidea</taxon>
        <taxon>Pelobatidae</taxon>
        <taxon>Pelobates</taxon>
    </lineage>
</organism>
<feature type="region of interest" description="Disordered" evidence="25">
    <location>
        <begin position="108"/>
        <end position="127"/>
    </location>
</feature>
<comment type="catalytic activity">
    <reaction evidence="19">
        <text>L-tyrosyl-[protein] + ATP = O-phospho-L-tyrosyl-[protein] + ADP + H(+)</text>
        <dbReference type="Rhea" id="RHEA:10596"/>
        <dbReference type="Rhea" id="RHEA-COMP:10136"/>
        <dbReference type="Rhea" id="RHEA-COMP:20101"/>
        <dbReference type="ChEBI" id="CHEBI:15378"/>
        <dbReference type="ChEBI" id="CHEBI:30616"/>
        <dbReference type="ChEBI" id="CHEBI:46858"/>
        <dbReference type="ChEBI" id="CHEBI:61978"/>
        <dbReference type="ChEBI" id="CHEBI:456216"/>
        <dbReference type="EC" id="2.7.12.1"/>
    </reaction>
</comment>
<feature type="binding site" evidence="21">
    <location>
        <position position="766"/>
    </location>
    <ligand>
        <name>Zn(2+)</name>
        <dbReference type="ChEBI" id="CHEBI:29105"/>
        <label>2</label>
    </ligand>
</feature>
<keyword evidence="13 21" id="KW-0862">Zinc</keyword>
<evidence type="ECO:0000256" key="19">
    <source>
        <dbReference type="ARBA" id="ARBA00051680"/>
    </source>
</evidence>
<dbReference type="AlphaFoldDB" id="A0AAD1VSV7"/>
<feature type="binding site" evidence="21">
    <location>
        <position position="803"/>
    </location>
    <ligand>
        <name>Zn(2+)</name>
        <dbReference type="ChEBI" id="CHEBI:29105"/>
        <label>2</label>
    </ligand>
</feature>
<dbReference type="CDD" id="cd16012">
    <property type="entry name" value="ALP"/>
    <property type="match status" value="1"/>
</dbReference>
<evidence type="ECO:0000256" key="11">
    <source>
        <dbReference type="ARBA" id="ARBA00022777"/>
    </source>
</evidence>
<feature type="binding site" evidence="22">
    <location>
        <position position="276"/>
    </location>
    <ligand>
        <name>ATP</name>
        <dbReference type="ChEBI" id="CHEBI:30616"/>
    </ligand>
</feature>
<keyword evidence="12 24" id="KW-0378">Hydrolase</keyword>
<dbReference type="PANTHER" id="PTHR11596:SF30">
    <property type="entry name" value="INTESTINAL-TYPE ALKALINE PHOSPHATASE"/>
    <property type="match status" value="1"/>
</dbReference>
<dbReference type="EC" id="3.1.3.1" evidence="24"/>
<feature type="region of interest" description="Disordered" evidence="25">
    <location>
        <begin position="1"/>
        <end position="40"/>
    </location>
</feature>
<comment type="catalytic activity">
    <reaction evidence="17">
        <text>L-seryl-[protein] + ATP = O-phospho-L-seryl-[protein] + ADP + H(+)</text>
        <dbReference type="Rhea" id="RHEA:17989"/>
        <dbReference type="Rhea" id="RHEA-COMP:9863"/>
        <dbReference type="Rhea" id="RHEA-COMP:11604"/>
        <dbReference type="ChEBI" id="CHEBI:15378"/>
        <dbReference type="ChEBI" id="CHEBI:29999"/>
        <dbReference type="ChEBI" id="CHEBI:30616"/>
        <dbReference type="ChEBI" id="CHEBI:83421"/>
        <dbReference type="ChEBI" id="CHEBI:456216"/>
        <dbReference type="EC" id="2.7.12.1"/>
    </reaction>
</comment>
<evidence type="ECO:0000259" key="26">
    <source>
        <dbReference type="PROSITE" id="PS50011"/>
    </source>
</evidence>
<keyword evidence="6" id="KW-0597">Phosphoprotein</keyword>
<feature type="binding site" evidence="21">
    <location>
        <position position="520"/>
    </location>
    <ligand>
        <name>Mg(2+)</name>
        <dbReference type="ChEBI" id="CHEBI:18420"/>
    </ligand>
</feature>
<feature type="binding site" evidence="21">
    <location>
        <position position="762"/>
    </location>
    <ligand>
        <name>Zn(2+)</name>
        <dbReference type="ChEBI" id="CHEBI:29105"/>
        <label>2</label>
    </ligand>
</feature>
<evidence type="ECO:0000256" key="2">
    <source>
        <dbReference type="ARBA" id="ARBA00004609"/>
    </source>
</evidence>
<dbReference type="InterPro" id="IPR011009">
    <property type="entry name" value="Kinase-like_dom_sf"/>
</dbReference>
<evidence type="ECO:0000256" key="25">
    <source>
        <dbReference type="SAM" id="MobiDB-lite"/>
    </source>
</evidence>
<keyword evidence="28" id="KW-1185">Reference proteome</keyword>
<keyword evidence="16" id="KW-0829">Tyrosine-protein kinase</keyword>
<dbReference type="EMBL" id="OW240913">
    <property type="protein sequence ID" value="CAH2248097.1"/>
    <property type="molecule type" value="Genomic_DNA"/>
</dbReference>
<dbReference type="GO" id="GO:0004674">
    <property type="term" value="F:protein serine/threonine kinase activity"/>
    <property type="evidence" value="ECO:0007669"/>
    <property type="project" value="UniProtKB-KW"/>
</dbReference>
<evidence type="ECO:0000256" key="6">
    <source>
        <dbReference type="ARBA" id="ARBA00022553"/>
    </source>
</evidence>
<comment type="similarity">
    <text evidence="3">Belongs to the protein kinase superfamily. TKL Ser/Thr protein kinase family.</text>
</comment>
<dbReference type="PROSITE" id="PS00107">
    <property type="entry name" value="PROTEIN_KINASE_ATP"/>
    <property type="match status" value="1"/>
</dbReference>
<dbReference type="PROSITE" id="PS00123">
    <property type="entry name" value="ALKALINE_PHOSPHATASE"/>
    <property type="match status" value="1"/>
</dbReference>
<sequence length="956" mass="106634">MQQKPTHNIEGWEKVVRRKQPTSPGKGRTPRPSGATINNRLGITYRPPQNHDNVNTHNRFQALSTPQVDEDFWHRQVRGRHKESPTSRISPNKRRRSIEEGELEEEHFYKKERRERNPNKTESLTSLRSASDRWLVVGTVRHGGRLCEGTVTSRDGDSEQRHAFQKIPGGNNKVIQKCEQHFQFRRPLFQGTMDRNKRNSIAGFPPRVDRIEDSGGGDSGIVQLGRVYQSSYNALISAFSRLTRLNDFTGEKIGSGFFSEVFKVRHRTSGQVMALKMNKLSSNRANMLKEVQLMNRLSHSNILRFMGVCVHQGQLHALTEYINSGNLEQLLESNQHLSWVVRMKLALDIALGLAYLHSKGIFHRDLTSKNCLIKCDEGVYSGILADFGLAEKIPDYSEGLEKLSVVGSPYWMAPEVLRDEPYNEKADVFLYGIILCEIIARIQADPDYLPRTENFSLDYHAFQHMGCDPCDRAAALGSHAEVEETRPEFWNEKMALAIDQALKIKPIQNKAKNLILFLGDGMGIQTLTATRILSGQMKGKLGEENVLEMDTFPYVALSKTYNVDRQVPDSAGTATAYLCGVKGNYGTIGLNAAAKRSDCSTEKGNHVQSILKKAKAAGKSTLILSLVAPPQYQNNCTSLTTAVPRPTGKFPAQEDLICVIMWKQAADHVSARSWKDLAVEELHIVDGGQYVWNKEQMDNVLESTTHLMGLFEPGDMKYDLNRNTWSDPSIVELTEKAIMMLKRNPNGFFLFVEDKSSRGKIDLGHHDGNAKKALTEGVMFDMAIKRAGELTEEADTLSVVTADHSHVFSFGGYTYRGNSIFGLAPKKALDAKSYTSILYANGPGFNLTGNGRPDVDNITSDSSNYRQQAAVPLDSETHGGEDVAIMAKGPMAHLFHGVQEQTYISHVMAYAACLPPYTTCHFEQPNLKDVGSMPVGSAILSSICVALMLFPYHCNV</sequence>
<feature type="binding site" evidence="21">
    <location>
        <position position="804"/>
    </location>
    <ligand>
        <name>Zn(2+)</name>
        <dbReference type="ChEBI" id="CHEBI:29105"/>
        <label>2</label>
    </ligand>
</feature>
<evidence type="ECO:0000256" key="24">
    <source>
        <dbReference type="RuleBase" id="RU003947"/>
    </source>
</evidence>
<evidence type="ECO:0000256" key="7">
    <source>
        <dbReference type="ARBA" id="ARBA00022622"/>
    </source>
</evidence>
<dbReference type="SMART" id="SM00098">
    <property type="entry name" value="alkPPc"/>
    <property type="match status" value="1"/>
</dbReference>
<keyword evidence="8" id="KW-0808">Transferase</keyword>
<evidence type="ECO:0000256" key="8">
    <source>
        <dbReference type="ARBA" id="ARBA00022679"/>
    </source>
</evidence>
<evidence type="ECO:0000256" key="1">
    <source>
        <dbReference type="ARBA" id="ARBA00001936"/>
    </source>
</evidence>
<evidence type="ECO:0000256" key="17">
    <source>
        <dbReference type="ARBA" id="ARBA00049003"/>
    </source>
</evidence>
<dbReference type="Pfam" id="PF00069">
    <property type="entry name" value="Pkinase"/>
    <property type="match status" value="1"/>
</dbReference>
<keyword evidence="10 22" id="KW-0547">Nucleotide-binding</keyword>
<evidence type="ECO:0000256" key="18">
    <source>
        <dbReference type="ARBA" id="ARBA00049308"/>
    </source>
</evidence>
<evidence type="ECO:0000256" key="15">
    <source>
        <dbReference type="ARBA" id="ARBA00022842"/>
    </source>
</evidence>
<keyword evidence="7" id="KW-0472">Membrane</keyword>
<dbReference type="FunFam" id="1.10.510.10:FF:000202">
    <property type="entry name" value="Dual specificity testis-specific protein kinase 2"/>
    <property type="match status" value="1"/>
</dbReference>
<feature type="active site" description="Phosphoserine intermediate" evidence="20">
    <location>
        <position position="570"/>
    </location>
</feature>
<dbReference type="GO" id="GO:0004712">
    <property type="term" value="F:protein serine/threonine/tyrosine kinase activity"/>
    <property type="evidence" value="ECO:0007669"/>
    <property type="project" value="UniProtKB-EC"/>
</dbReference>
<evidence type="ECO:0000313" key="28">
    <source>
        <dbReference type="Proteomes" id="UP001295444"/>
    </source>
</evidence>
<evidence type="ECO:0000256" key="9">
    <source>
        <dbReference type="ARBA" id="ARBA00022723"/>
    </source>
</evidence>
<comment type="subcellular location">
    <subcellularLocation>
        <location evidence="2">Cell membrane</location>
        <topology evidence="2">Lipid-anchor</topology>
        <topology evidence="2">GPI-anchor</topology>
    </subcellularLocation>
</comment>
<dbReference type="InterPro" id="IPR017850">
    <property type="entry name" value="Alkaline_phosphatase_core_sf"/>
</dbReference>
<comment type="catalytic activity">
    <reaction evidence="24">
        <text>a phosphate monoester + H2O = an alcohol + phosphate</text>
        <dbReference type="Rhea" id="RHEA:15017"/>
        <dbReference type="ChEBI" id="CHEBI:15377"/>
        <dbReference type="ChEBI" id="CHEBI:30879"/>
        <dbReference type="ChEBI" id="CHEBI:43474"/>
        <dbReference type="ChEBI" id="CHEBI:67140"/>
        <dbReference type="EC" id="3.1.3.1"/>
    </reaction>
</comment>
<evidence type="ECO:0000256" key="5">
    <source>
        <dbReference type="ARBA" id="ARBA00022527"/>
    </source>
</evidence>
<dbReference type="GO" id="GO:0004035">
    <property type="term" value="F:alkaline phosphatase activity"/>
    <property type="evidence" value="ECO:0007669"/>
    <property type="project" value="UniProtKB-EC"/>
</dbReference>
<dbReference type="Gene3D" id="3.30.200.20">
    <property type="entry name" value="Phosphorylase Kinase, domain 1"/>
    <property type="match status" value="1"/>
</dbReference>
<evidence type="ECO:0000256" key="12">
    <source>
        <dbReference type="ARBA" id="ARBA00022801"/>
    </source>
</evidence>
<feature type="binding site" evidence="21">
    <location>
        <position position="753"/>
    </location>
    <ligand>
        <name>Mg(2+)</name>
        <dbReference type="ChEBI" id="CHEBI:18420"/>
    </ligand>
</feature>
<keyword evidence="14 22" id="KW-0067">ATP-binding</keyword>
<keyword evidence="7" id="KW-0449">Lipoprotein</keyword>
<dbReference type="InterPro" id="IPR000719">
    <property type="entry name" value="Prot_kinase_dom"/>
</dbReference>
<dbReference type="PROSITE" id="PS00109">
    <property type="entry name" value="PROTEIN_KINASE_TYR"/>
    <property type="match status" value="1"/>
</dbReference>
<comment type="similarity">
    <text evidence="4 23">Belongs to the alkaline phosphatase family.</text>
</comment>
<evidence type="ECO:0000256" key="20">
    <source>
        <dbReference type="PIRSR" id="PIRSR601952-1"/>
    </source>
</evidence>
<protein>
    <recommendedName>
        <fullName evidence="24">Alkaline phosphatase</fullName>
        <ecNumber evidence="24">3.1.3.1</ecNumber>
    </recommendedName>
</protein>
<feature type="region of interest" description="Disordered" evidence="25">
    <location>
        <begin position="74"/>
        <end position="101"/>
    </location>
</feature>
<feature type="binding site" evidence="21">
    <location>
        <position position="878"/>
    </location>
    <ligand>
        <name>Zn(2+)</name>
        <dbReference type="ChEBI" id="CHEBI:29105"/>
        <label>2</label>
    </ligand>
</feature>
<dbReference type="FunFam" id="3.30.200.20:FF:000134">
    <property type="entry name" value="Dual specificity testis-specific protein kinase 2"/>
    <property type="match status" value="1"/>
</dbReference>
<name>A0AAD1VSV7_PELCU</name>
<keyword evidence="9 21" id="KW-0479">Metal-binding</keyword>
<dbReference type="Gene3D" id="3.40.720.10">
    <property type="entry name" value="Alkaline Phosphatase, subunit A"/>
    <property type="match status" value="2"/>
</dbReference>
<comment type="cofactor">
    <cofactor evidence="21">
        <name>Mg(2+)</name>
        <dbReference type="ChEBI" id="CHEBI:18420"/>
    </cofactor>
    <text evidence="21">Binds 1 Mg(2+) ion.</text>
</comment>
<dbReference type="PRINTS" id="PR00113">
    <property type="entry name" value="ALKPHPHTASE"/>
</dbReference>
<keyword evidence="7" id="KW-0336">GPI-anchor</keyword>
<evidence type="ECO:0000256" key="13">
    <source>
        <dbReference type="ARBA" id="ARBA00022833"/>
    </source>
</evidence>
<dbReference type="InterPro" id="IPR001952">
    <property type="entry name" value="Alkaline_phosphatase"/>
</dbReference>
<keyword evidence="7" id="KW-0325">Glycoprotein</keyword>
<feature type="binding site" evidence="21">
    <location>
        <position position="520"/>
    </location>
    <ligand>
        <name>Zn(2+)</name>
        <dbReference type="ChEBI" id="CHEBI:29105"/>
        <label>2</label>
    </ligand>
</feature>
<dbReference type="Proteomes" id="UP001295444">
    <property type="component" value="Chromosome 02"/>
</dbReference>
<dbReference type="SUPFAM" id="SSF53649">
    <property type="entry name" value="Alkaline phosphatase-like"/>
    <property type="match status" value="1"/>
</dbReference>